<dbReference type="Gene3D" id="3.90.180.10">
    <property type="entry name" value="Medium-chain alcohol dehydrogenases, catalytic domain"/>
    <property type="match status" value="1"/>
</dbReference>
<evidence type="ECO:0000313" key="4">
    <source>
        <dbReference type="Proteomes" id="UP000270834"/>
    </source>
</evidence>
<dbReference type="InterPro" id="IPR011032">
    <property type="entry name" value="GroES-like_sf"/>
</dbReference>
<keyword evidence="1" id="KW-0521">NADP</keyword>
<accession>A0A3M5D537</accession>
<gene>
    <name evidence="3" type="ORF">ALP65_03968</name>
</gene>
<proteinExistence type="predicted"/>
<organism evidence="3 4">
    <name type="scientific">Pseudomonas aeruginosa</name>
    <dbReference type="NCBI Taxonomy" id="287"/>
    <lineage>
        <taxon>Bacteria</taxon>
        <taxon>Pseudomonadati</taxon>
        <taxon>Pseudomonadota</taxon>
        <taxon>Gammaproteobacteria</taxon>
        <taxon>Pseudomonadales</taxon>
        <taxon>Pseudomonadaceae</taxon>
        <taxon>Pseudomonas</taxon>
    </lineage>
</organism>
<evidence type="ECO:0000256" key="1">
    <source>
        <dbReference type="ARBA" id="ARBA00022857"/>
    </source>
</evidence>
<reference evidence="3 4" key="1">
    <citation type="submission" date="2018-08" db="EMBL/GenBank/DDBJ databases">
        <title>Recombination of ecologically and evolutionarily significant loci maintains genetic cohesion in the Pseudomonas syringae species complex.</title>
        <authorList>
            <person name="Dillon M."/>
            <person name="Thakur S."/>
            <person name="Almeida R.N.D."/>
            <person name="Weir B.S."/>
            <person name="Guttman D.S."/>
        </authorList>
    </citation>
    <scope>NUCLEOTIDE SEQUENCE [LARGE SCALE GENOMIC DNA]</scope>
    <source>
        <strain evidence="3 4">ICMP 7846</strain>
    </source>
</reference>
<dbReference type="EMBL" id="RBSQ01001389">
    <property type="protein sequence ID" value="RMS44850.1"/>
    <property type="molecule type" value="Genomic_DNA"/>
</dbReference>
<dbReference type="InterPro" id="IPR013154">
    <property type="entry name" value="ADH-like_N"/>
</dbReference>
<dbReference type="InterPro" id="IPR051603">
    <property type="entry name" value="Zinc-ADH_QOR/CCCR"/>
</dbReference>
<evidence type="ECO:0000313" key="3">
    <source>
        <dbReference type="EMBL" id="RMS44850.1"/>
    </source>
</evidence>
<dbReference type="SUPFAM" id="SSF50129">
    <property type="entry name" value="GroES-like"/>
    <property type="match status" value="1"/>
</dbReference>
<dbReference type="Proteomes" id="UP000270834">
    <property type="component" value="Unassembled WGS sequence"/>
</dbReference>
<sequence>MKAVGYYQSLPIDHPDALLDLELPEPTPGPRDLLVEVRAISVNPVDTKVRQRAQPEAGQAKVLGWDAAGVVRAVGSEVSLFRPGDRVWYAGDITRPGSNSGRHRVDER</sequence>
<evidence type="ECO:0000259" key="2">
    <source>
        <dbReference type="Pfam" id="PF08240"/>
    </source>
</evidence>
<comment type="caution">
    <text evidence="3">The sequence shown here is derived from an EMBL/GenBank/DDBJ whole genome shotgun (WGS) entry which is preliminary data.</text>
</comment>
<dbReference type="Pfam" id="PF08240">
    <property type="entry name" value="ADH_N"/>
    <property type="match status" value="1"/>
</dbReference>
<dbReference type="AlphaFoldDB" id="A0A3M5D537"/>
<feature type="non-terminal residue" evidence="3">
    <location>
        <position position="108"/>
    </location>
</feature>
<feature type="domain" description="Alcohol dehydrogenase-like N-terminal" evidence="2">
    <location>
        <begin position="29"/>
        <end position="88"/>
    </location>
</feature>
<dbReference type="PANTHER" id="PTHR44154:SF1">
    <property type="entry name" value="QUINONE OXIDOREDUCTASE"/>
    <property type="match status" value="1"/>
</dbReference>
<dbReference type="PANTHER" id="PTHR44154">
    <property type="entry name" value="QUINONE OXIDOREDUCTASE"/>
    <property type="match status" value="1"/>
</dbReference>
<protein>
    <recommendedName>
        <fullName evidence="2">Alcohol dehydrogenase-like N-terminal domain-containing protein</fullName>
    </recommendedName>
</protein>
<name>A0A3M5D537_PSEAI</name>